<dbReference type="AlphaFoldDB" id="A0ABD1QBE3"/>
<proteinExistence type="predicted"/>
<dbReference type="Proteomes" id="UP001604277">
    <property type="component" value="Unassembled WGS sequence"/>
</dbReference>
<name>A0ABD1QBE3_9LAMI</name>
<protein>
    <submittedName>
        <fullName evidence="1">Pollen Ole e 1 allergen and extensin family protein</fullName>
    </submittedName>
</protein>
<dbReference type="Pfam" id="PF01190">
    <property type="entry name" value="Pollen_Ole_e_1"/>
    <property type="match status" value="1"/>
</dbReference>
<sequence>MMSHFHDRATIVKMIYLALLSFFCLGTPAAARWQSGILELSGREDLAIWGGYGEEKLSRVLISGKILCHVNRHDKAPFRSYYISGAQVAVICNTSGKTRKIWAKGTADWYGEFLIELPSHLHAIQNLENICRVKVFHLPKNSACRQGKHEKIKLASTGDGIRIYTTHKIHLMSKLSEACINEAAKPNEMVNNL</sequence>
<dbReference type="PANTHER" id="PTHR47273:SF6">
    <property type="entry name" value="POLLEN OLE E 1 ALLERGEN AND EXTENSIN FAMILY PROTEIN"/>
    <property type="match status" value="1"/>
</dbReference>
<gene>
    <name evidence="1" type="ORF">Fot_49256</name>
</gene>
<evidence type="ECO:0000313" key="2">
    <source>
        <dbReference type="Proteomes" id="UP001604277"/>
    </source>
</evidence>
<dbReference type="PANTHER" id="PTHR47273">
    <property type="entry name" value="EXPRESSED PROTEIN"/>
    <property type="match status" value="1"/>
</dbReference>
<dbReference type="EMBL" id="JBFOLJ010000015">
    <property type="protein sequence ID" value="KAL2473520.1"/>
    <property type="molecule type" value="Genomic_DNA"/>
</dbReference>
<keyword evidence="2" id="KW-1185">Reference proteome</keyword>
<comment type="caution">
    <text evidence="1">The sequence shown here is derived from an EMBL/GenBank/DDBJ whole genome shotgun (WGS) entry which is preliminary data.</text>
</comment>
<organism evidence="1 2">
    <name type="scientific">Forsythia ovata</name>
    <dbReference type="NCBI Taxonomy" id="205694"/>
    <lineage>
        <taxon>Eukaryota</taxon>
        <taxon>Viridiplantae</taxon>
        <taxon>Streptophyta</taxon>
        <taxon>Embryophyta</taxon>
        <taxon>Tracheophyta</taxon>
        <taxon>Spermatophyta</taxon>
        <taxon>Magnoliopsida</taxon>
        <taxon>eudicotyledons</taxon>
        <taxon>Gunneridae</taxon>
        <taxon>Pentapetalae</taxon>
        <taxon>asterids</taxon>
        <taxon>lamiids</taxon>
        <taxon>Lamiales</taxon>
        <taxon>Oleaceae</taxon>
        <taxon>Forsythieae</taxon>
        <taxon>Forsythia</taxon>
    </lineage>
</organism>
<evidence type="ECO:0000313" key="1">
    <source>
        <dbReference type="EMBL" id="KAL2473520.1"/>
    </source>
</evidence>
<reference evidence="2" key="1">
    <citation type="submission" date="2024-07" db="EMBL/GenBank/DDBJ databases">
        <title>Two chromosome-level genome assemblies of Korean endemic species Abeliophyllum distichum and Forsythia ovata (Oleaceae).</title>
        <authorList>
            <person name="Jang H."/>
        </authorList>
    </citation>
    <scope>NUCLEOTIDE SEQUENCE [LARGE SCALE GENOMIC DNA]</scope>
</reference>
<accession>A0ABD1QBE3</accession>